<accession>A0A0E0LV23</accession>
<dbReference type="Gramene" id="OPUNC08G13510.1">
    <property type="protein sequence ID" value="OPUNC08G13510.1"/>
    <property type="gene ID" value="OPUNC08G13510"/>
</dbReference>
<evidence type="ECO:0000313" key="2">
    <source>
        <dbReference type="Proteomes" id="UP000026962"/>
    </source>
</evidence>
<sequence>MSLNKTALLSAYNSVECIGLGHLNLSGLEWMTSFRPSQMKVCSEPQMKIAEFIVPCKDSCSRYLECRDKVEPE</sequence>
<reference evidence="1" key="1">
    <citation type="submission" date="2015-04" db="UniProtKB">
        <authorList>
            <consortium name="EnsemblPlants"/>
        </authorList>
    </citation>
    <scope>IDENTIFICATION</scope>
</reference>
<dbReference type="HOGENOM" id="CLU_2709095_0_0_1"/>
<protein>
    <submittedName>
        <fullName evidence="1">Uncharacterized protein</fullName>
    </submittedName>
</protein>
<organism evidence="1">
    <name type="scientific">Oryza punctata</name>
    <name type="common">Red rice</name>
    <dbReference type="NCBI Taxonomy" id="4537"/>
    <lineage>
        <taxon>Eukaryota</taxon>
        <taxon>Viridiplantae</taxon>
        <taxon>Streptophyta</taxon>
        <taxon>Embryophyta</taxon>
        <taxon>Tracheophyta</taxon>
        <taxon>Spermatophyta</taxon>
        <taxon>Magnoliopsida</taxon>
        <taxon>Liliopsida</taxon>
        <taxon>Poales</taxon>
        <taxon>Poaceae</taxon>
        <taxon>BOP clade</taxon>
        <taxon>Oryzoideae</taxon>
        <taxon>Oryzeae</taxon>
        <taxon>Oryzinae</taxon>
        <taxon>Oryza</taxon>
    </lineage>
</organism>
<reference evidence="1" key="2">
    <citation type="submission" date="2018-05" db="EMBL/GenBank/DDBJ databases">
        <title>OpunRS2 (Oryza punctata Reference Sequence Version 2).</title>
        <authorList>
            <person name="Zhang J."/>
            <person name="Kudrna D."/>
            <person name="Lee S."/>
            <person name="Talag J."/>
            <person name="Welchert J."/>
            <person name="Wing R.A."/>
        </authorList>
    </citation>
    <scope>NUCLEOTIDE SEQUENCE [LARGE SCALE GENOMIC DNA]</scope>
</reference>
<dbReference type="AlphaFoldDB" id="A0A0E0LV23"/>
<keyword evidence="2" id="KW-1185">Reference proteome</keyword>
<proteinExistence type="predicted"/>
<name>A0A0E0LV23_ORYPU</name>
<evidence type="ECO:0000313" key="1">
    <source>
        <dbReference type="EnsemblPlants" id="OPUNC08G13510.1"/>
    </source>
</evidence>
<dbReference type="EnsemblPlants" id="OPUNC08G13510.1">
    <property type="protein sequence ID" value="OPUNC08G13510.1"/>
    <property type="gene ID" value="OPUNC08G13510"/>
</dbReference>
<dbReference type="Proteomes" id="UP000026962">
    <property type="component" value="Chromosome 8"/>
</dbReference>